<dbReference type="RefSeq" id="WP_037596344.1">
    <property type="nucleotide sequence ID" value="NZ_LHQM01000013.1"/>
</dbReference>
<sequence>MTNTLVENIYASITHNISKKEASKNEKTKAVLNQAVADLSVAASIVHQIHWYMRGPGFLYLHPKMDELLDGLNANLDVMSERLITIGGAPYSTLAEFTQHSKLDESKGSFDKSMAQHLARLVEVYLYLNSLYEVGLTITEEEGDDATNDLFTAAKTDAEKIIWMLQAERGQGPAIF</sequence>
<dbReference type="InterPro" id="IPR012347">
    <property type="entry name" value="Ferritin-like"/>
</dbReference>
<dbReference type="InterPro" id="IPR023188">
    <property type="entry name" value="DPS_DNA-bd_CS"/>
</dbReference>
<evidence type="ECO:0000313" key="4">
    <source>
        <dbReference type="EMBL" id="KPJ22467.1"/>
    </source>
</evidence>
<dbReference type="PANTHER" id="PTHR42932:SF1">
    <property type="entry name" value="GENERAL STRESS PROTEIN 20U"/>
    <property type="match status" value="1"/>
</dbReference>
<dbReference type="Gene3D" id="1.20.1260.10">
    <property type="match status" value="1"/>
</dbReference>
<dbReference type="GO" id="GO:0016722">
    <property type="term" value="F:oxidoreductase activity, acting on metal ions"/>
    <property type="evidence" value="ECO:0007669"/>
    <property type="project" value="InterPro"/>
</dbReference>
<protein>
    <submittedName>
        <fullName evidence="4">Ferritin</fullName>
    </submittedName>
</protein>
<dbReference type="AlphaFoldDB" id="A0A0N8FX90"/>
<accession>A0A0N8FX90</accession>
<reference evidence="4 5" key="1">
    <citation type="submission" date="2015-08" db="EMBL/GenBank/DDBJ databases">
        <title>Genome sequence of Streptococcus phocae subsp. phocae ATCC 51973T isolated from liver specimen obtained from seal.</title>
        <authorList>
            <person name="Avendano-Herrera R."/>
        </authorList>
    </citation>
    <scope>NUCLEOTIDE SEQUENCE [LARGE SCALE GENOMIC DNA]</scope>
    <source>
        <strain evidence="4 5">ATCC 51973</strain>
    </source>
</reference>
<dbReference type="STRING" id="119224.AKK44_04325"/>
<dbReference type="EMBL" id="LHQM01000013">
    <property type="protein sequence ID" value="KPJ22467.1"/>
    <property type="molecule type" value="Genomic_DNA"/>
</dbReference>
<evidence type="ECO:0000256" key="1">
    <source>
        <dbReference type="ARBA" id="ARBA00009497"/>
    </source>
</evidence>
<dbReference type="InterPro" id="IPR008331">
    <property type="entry name" value="Ferritin_DPS_dom"/>
</dbReference>
<name>A0A0N8FX90_9STRE</name>
<evidence type="ECO:0000259" key="3">
    <source>
        <dbReference type="Pfam" id="PF00210"/>
    </source>
</evidence>
<dbReference type="PATRIC" id="fig|119224.3.peg.396"/>
<feature type="domain" description="Ferritin/DPS" evidence="3">
    <location>
        <begin position="30"/>
        <end position="168"/>
    </location>
</feature>
<dbReference type="SUPFAM" id="SSF47240">
    <property type="entry name" value="Ferritin-like"/>
    <property type="match status" value="1"/>
</dbReference>
<dbReference type="PANTHER" id="PTHR42932">
    <property type="entry name" value="GENERAL STRESS PROTEIN 20U"/>
    <property type="match status" value="1"/>
</dbReference>
<comment type="caution">
    <text evidence="4">The sequence shown here is derived from an EMBL/GenBank/DDBJ whole genome shotgun (WGS) entry which is preliminary data.</text>
</comment>
<gene>
    <name evidence="4" type="ORF">AKK44_04325</name>
</gene>
<evidence type="ECO:0000313" key="5">
    <source>
        <dbReference type="Proteomes" id="UP000049578"/>
    </source>
</evidence>
<dbReference type="PRINTS" id="PR01346">
    <property type="entry name" value="HELNAPAPROT"/>
</dbReference>
<dbReference type="CDD" id="cd01043">
    <property type="entry name" value="DPS"/>
    <property type="match status" value="1"/>
</dbReference>
<dbReference type="Pfam" id="PF00210">
    <property type="entry name" value="Ferritin"/>
    <property type="match status" value="1"/>
</dbReference>
<evidence type="ECO:0000256" key="2">
    <source>
        <dbReference type="RuleBase" id="RU003875"/>
    </source>
</evidence>
<dbReference type="PIRSF" id="PIRSF005900">
    <property type="entry name" value="Dps"/>
    <property type="match status" value="1"/>
</dbReference>
<organism evidence="4 5">
    <name type="scientific">Streptococcus phocae</name>
    <dbReference type="NCBI Taxonomy" id="119224"/>
    <lineage>
        <taxon>Bacteria</taxon>
        <taxon>Bacillati</taxon>
        <taxon>Bacillota</taxon>
        <taxon>Bacilli</taxon>
        <taxon>Lactobacillales</taxon>
        <taxon>Streptococcaceae</taxon>
        <taxon>Streptococcus</taxon>
    </lineage>
</organism>
<dbReference type="GO" id="GO:0008199">
    <property type="term" value="F:ferric iron binding"/>
    <property type="evidence" value="ECO:0007669"/>
    <property type="project" value="InterPro"/>
</dbReference>
<comment type="similarity">
    <text evidence="1 2">Belongs to the Dps family.</text>
</comment>
<dbReference type="Proteomes" id="UP000049578">
    <property type="component" value="Unassembled WGS sequence"/>
</dbReference>
<dbReference type="InterPro" id="IPR002177">
    <property type="entry name" value="DPS_DNA-bd"/>
</dbReference>
<dbReference type="InterPro" id="IPR009078">
    <property type="entry name" value="Ferritin-like_SF"/>
</dbReference>
<proteinExistence type="inferred from homology"/>
<keyword evidence="5" id="KW-1185">Reference proteome</keyword>
<dbReference type="PROSITE" id="PS00818">
    <property type="entry name" value="DPS_1"/>
    <property type="match status" value="1"/>
</dbReference>